<dbReference type="EMBL" id="KN593436">
    <property type="protein sequence ID" value="KHJ81147.1"/>
    <property type="molecule type" value="Genomic_DNA"/>
</dbReference>
<protein>
    <recommendedName>
        <fullName evidence="2">SXP/RAL-2 family protein Ani s 5-like cation-binding domain-containing protein</fullName>
    </recommendedName>
</protein>
<accession>A0A0B1SCB9</accession>
<gene>
    <name evidence="3" type="ORF">OESDEN_19167</name>
</gene>
<name>A0A0B1SCB9_OESDE</name>
<sequence>MIKFILALGFVCIVCAEKRRDVVKPILRETLPAFVVMKASSQAKQEYHDIVAQRNNKISQEKKKLREWAKKHNLEKDYDLYEKITKQFKEARNKKVEAMLNELTWYNKKYVMIDNDENQTRKRRAEQLSEMQDNYPEQYGVLSVIRKLADALVRKGPPKDFESLLKAQKN</sequence>
<organism evidence="3 4">
    <name type="scientific">Oesophagostomum dentatum</name>
    <name type="common">Nodular worm</name>
    <dbReference type="NCBI Taxonomy" id="61180"/>
    <lineage>
        <taxon>Eukaryota</taxon>
        <taxon>Metazoa</taxon>
        <taxon>Ecdysozoa</taxon>
        <taxon>Nematoda</taxon>
        <taxon>Chromadorea</taxon>
        <taxon>Rhabditida</taxon>
        <taxon>Rhabditina</taxon>
        <taxon>Rhabditomorpha</taxon>
        <taxon>Strongyloidea</taxon>
        <taxon>Strongylidae</taxon>
        <taxon>Oesophagostomum</taxon>
    </lineage>
</organism>
<dbReference type="AlphaFoldDB" id="A0A0B1SCB9"/>
<evidence type="ECO:0000313" key="3">
    <source>
        <dbReference type="EMBL" id="KHJ81147.1"/>
    </source>
</evidence>
<proteinExistence type="predicted"/>
<dbReference type="InterPro" id="IPR003677">
    <property type="entry name" value="ANIS5_cation-bd"/>
</dbReference>
<feature type="chain" id="PRO_5002081489" description="SXP/RAL-2 family protein Ani s 5-like cation-binding domain-containing protein" evidence="1">
    <location>
        <begin position="17"/>
        <end position="170"/>
    </location>
</feature>
<dbReference type="PANTHER" id="PTHR21593:SF36">
    <property type="entry name" value="DUF148 DOMAIN-CONTAINING PROTEIN-RELATED"/>
    <property type="match status" value="1"/>
</dbReference>
<dbReference type="InterPro" id="IPR052823">
    <property type="entry name" value="SXP/RAL-2_related"/>
</dbReference>
<evidence type="ECO:0000259" key="2">
    <source>
        <dbReference type="Pfam" id="PF02520"/>
    </source>
</evidence>
<keyword evidence="1" id="KW-0732">Signal</keyword>
<feature type="signal peptide" evidence="1">
    <location>
        <begin position="1"/>
        <end position="16"/>
    </location>
</feature>
<reference evidence="3 4" key="1">
    <citation type="submission" date="2014-03" db="EMBL/GenBank/DDBJ databases">
        <title>Draft genome of the hookworm Oesophagostomum dentatum.</title>
        <authorList>
            <person name="Mitreva M."/>
        </authorList>
    </citation>
    <scope>NUCLEOTIDE SEQUENCE [LARGE SCALE GENOMIC DNA]</scope>
    <source>
        <strain evidence="3 4">OD-Hann</strain>
    </source>
</reference>
<keyword evidence="4" id="KW-1185">Reference proteome</keyword>
<evidence type="ECO:0000256" key="1">
    <source>
        <dbReference type="SAM" id="SignalP"/>
    </source>
</evidence>
<feature type="domain" description="SXP/RAL-2 family protein Ani s 5-like cation-binding" evidence="2">
    <location>
        <begin position="43"/>
        <end position="148"/>
    </location>
</feature>
<dbReference type="PANTHER" id="PTHR21593">
    <property type="entry name" value="PRION-LIKE- Q/N-RICH -DOMAIN-BEARING PROTEIN PROTEIN"/>
    <property type="match status" value="1"/>
</dbReference>
<dbReference type="Proteomes" id="UP000053660">
    <property type="component" value="Unassembled WGS sequence"/>
</dbReference>
<evidence type="ECO:0000313" key="4">
    <source>
        <dbReference type="Proteomes" id="UP000053660"/>
    </source>
</evidence>
<dbReference type="Pfam" id="PF02520">
    <property type="entry name" value="ANIS5_cation-bd"/>
    <property type="match status" value="1"/>
</dbReference>